<evidence type="ECO:0000313" key="1">
    <source>
        <dbReference type="EMBL" id="MDZ5759840.1"/>
    </source>
</evidence>
<dbReference type="AlphaFoldDB" id="A0AAW9K1W4"/>
<proteinExistence type="predicted"/>
<dbReference type="Proteomes" id="UP001290462">
    <property type="component" value="Unassembled WGS sequence"/>
</dbReference>
<sequence length="61" mass="6956">MKPIYACLEHIEEALDDAVYGGFELPVMEHFKAVDNKIIKCDYCECQPIYMVVNKCAPTKS</sequence>
<reference evidence="1" key="1">
    <citation type="submission" date="2023-08" db="EMBL/GenBank/DDBJ databases">
        <title>Genomic characterization of piscicolin 126 produced by Carnobacterium maltaromaticum CM22 strain isolated from salmon (Salmo salar).</title>
        <authorList>
            <person name="Gonzalez-Gragera E."/>
            <person name="Garcia-Lopez J.D."/>
            <person name="Teso-Perez C."/>
            <person name="Gimenez-Hernandez I."/>
            <person name="Peralta-Sanchez J.M."/>
            <person name="Valdivia E."/>
            <person name="Montalban-Lopez M."/>
            <person name="Martin-Platero A.M."/>
            <person name="Banos A."/>
            <person name="Martinez-Bueno M."/>
        </authorList>
    </citation>
    <scope>NUCLEOTIDE SEQUENCE</scope>
    <source>
        <strain evidence="1">CM22</strain>
    </source>
</reference>
<dbReference type="EMBL" id="JAVBVO010000004">
    <property type="protein sequence ID" value="MDZ5759840.1"/>
    <property type="molecule type" value="Genomic_DNA"/>
</dbReference>
<evidence type="ECO:0000313" key="2">
    <source>
        <dbReference type="Proteomes" id="UP001290462"/>
    </source>
</evidence>
<name>A0AAW9K1W4_CARML</name>
<gene>
    <name evidence="1" type="ORF">RAK27_14355</name>
</gene>
<dbReference type="Pfam" id="PF14116">
    <property type="entry name" value="YyzF"/>
    <property type="match status" value="1"/>
</dbReference>
<dbReference type="InterPro" id="IPR025626">
    <property type="entry name" value="YyzF"/>
</dbReference>
<organism evidence="1 2">
    <name type="scientific">Carnobacterium maltaromaticum</name>
    <name type="common">Carnobacterium piscicola</name>
    <dbReference type="NCBI Taxonomy" id="2751"/>
    <lineage>
        <taxon>Bacteria</taxon>
        <taxon>Bacillati</taxon>
        <taxon>Bacillota</taxon>
        <taxon>Bacilli</taxon>
        <taxon>Lactobacillales</taxon>
        <taxon>Carnobacteriaceae</taxon>
        <taxon>Carnobacterium</taxon>
    </lineage>
</organism>
<dbReference type="NCBIfam" id="TIGR04129">
    <property type="entry name" value="CxxH_BA5709"/>
    <property type="match status" value="1"/>
</dbReference>
<accession>A0AAW9K1W4</accession>
<protein>
    <submittedName>
        <fullName evidence="1">CxxH/CxxC protein</fullName>
    </submittedName>
</protein>
<dbReference type="RefSeq" id="WP_322809451.1">
    <property type="nucleotide sequence ID" value="NZ_JAVBVO010000004.1"/>
</dbReference>
<comment type="caution">
    <text evidence="1">The sequence shown here is derived from an EMBL/GenBank/DDBJ whole genome shotgun (WGS) entry which is preliminary data.</text>
</comment>